<organism evidence="1 3">
    <name type="scientific">Didymodactylos carnosus</name>
    <dbReference type="NCBI Taxonomy" id="1234261"/>
    <lineage>
        <taxon>Eukaryota</taxon>
        <taxon>Metazoa</taxon>
        <taxon>Spiralia</taxon>
        <taxon>Gnathifera</taxon>
        <taxon>Rotifera</taxon>
        <taxon>Eurotatoria</taxon>
        <taxon>Bdelloidea</taxon>
        <taxon>Philodinida</taxon>
        <taxon>Philodinidae</taxon>
        <taxon>Didymodactylos</taxon>
    </lineage>
</organism>
<name>A0A816ART2_9BILA</name>
<dbReference type="EMBL" id="CAJNOQ010035410">
    <property type="protein sequence ID" value="CAF1599347.1"/>
    <property type="molecule type" value="Genomic_DNA"/>
</dbReference>
<evidence type="ECO:0008006" key="4">
    <source>
        <dbReference type="Google" id="ProtNLM"/>
    </source>
</evidence>
<dbReference type="InterPro" id="IPR032675">
    <property type="entry name" value="LRR_dom_sf"/>
</dbReference>
<accession>A0A816ART2</accession>
<dbReference type="AlphaFoldDB" id="A0A816ART2"/>
<dbReference type="Proteomes" id="UP000681722">
    <property type="component" value="Unassembled WGS sequence"/>
</dbReference>
<dbReference type="Gene3D" id="3.80.10.10">
    <property type="entry name" value="Ribonuclease Inhibitor"/>
    <property type="match status" value="1"/>
</dbReference>
<protein>
    <recommendedName>
        <fullName evidence="4">F-box domain-containing protein</fullName>
    </recommendedName>
</protein>
<evidence type="ECO:0000313" key="2">
    <source>
        <dbReference type="EMBL" id="CAF4475792.1"/>
    </source>
</evidence>
<keyword evidence="3" id="KW-1185">Reference proteome</keyword>
<sequence length="231" mass="27230">MFEMLSDDLIMDIFEYLDVVRLYKAFCGHNQRFNDILYDQRLRLHFDTLVMNENFDFDFDYCYLILQIVSLNMVLNNTSGRRLLSLCTSEYSSLLQHLTISDDCSLNDLVQLLQKTQIRYVHVRRLTIGKTAISMAIVHLEYLEHLKLNNVNHSFKAIEQLLKIIPALKTFKITNINPIEYSVQNNCAVLNDDDLEEFISDKNWLKRNFEIFVTSRNDGIYAIVHGKKKYQ</sequence>
<evidence type="ECO:0000313" key="1">
    <source>
        <dbReference type="EMBL" id="CAF1599347.1"/>
    </source>
</evidence>
<proteinExistence type="predicted"/>
<comment type="caution">
    <text evidence="1">The sequence shown here is derived from an EMBL/GenBank/DDBJ whole genome shotgun (WGS) entry which is preliminary data.</text>
</comment>
<dbReference type="EMBL" id="CAJOBC010101780">
    <property type="protein sequence ID" value="CAF4475792.1"/>
    <property type="molecule type" value="Genomic_DNA"/>
</dbReference>
<evidence type="ECO:0000313" key="3">
    <source>
        <dbReference type="Proteomes" id="UP000663829"/>
    </source>
</evidence>
<dbReference type="Proteomes" id="UP000663829">
    <property type="component" value="Unassembled WGS sequence"/>
</dbReference>
<gene>
    <name evidence="1" type="ORF">GPM918_LOCUS42331</name>
    <name evidence="2" type="ORF">SRO942_LOCUS43542</name>
</gene>
<reference evidence="1" key="1">
    <citation type="submission" date="2021-02" db="EMBL/GenBank/DDBJ databases">
        <authorList>
            <person name="Nowell W R."/>
        </authorList>
    </citation>
    <scope>NUCLEOTIDE SEQUENCE</scope>
</reference>